<gene>
    <name evidence="1" type="ORF">H9717_06580</name>
</gene>
<dbReference type="EMBL" id="DWYY01000069">
    <property type="protein sequence ID" value="HJA92768.1"/>
    <property type="molecule type" value="Genomic_DNA"/>
</dbReference>
<reference evidence="1" key="2">
    <citation type="submission" date="2021-04" db="EMBL/GenBank/DDBJ databases">
        <authorList>
            <person name="Gilroy R."/>
        </authorList>
    </citation>
    <scope>NUCLEOTIDE SEQUENCE</scope>
    <source>
        <strain evidence="1">CHK179-7159</strain>
    </source>
</reference>
<dbReference type="NCBIfam" id="TIGR04076">
    <property type="entry name" value="TIGR04076 family protein"/>
    <property type="match status" value="1"/>
</dbReference>
<dbReference type="AlphaFoldDB" id="A0A9D2I6S4"/>
<sequence>MKKCRITVMRKAFYRDLSEKYENPMEHACDVEEGQVFITEGWKKPEGLCDSAWESMSPFVMTLAHGGEDIYEGWMKNKKSVMISCNDGFRPVSFLIEALDEEI</sequence>
<evidence type="ECO:0000313" key="2">
    <source>
        <dbReference type="Proteomes" id="UP000886858"/>
    </source>
</evidence>
<organism evidence="1 2">
    <name type="scientific">Candidatus Eisenbergiella merdipullorum</name>
    <dbReference type="NCBI Taxonomy" id="2838553"/>
    <lineage>
        <taxon>Bacteria</taxon>
        <taxon>Bacillati</taxon>
        <taxon>Bacillota</taxon>
        <taxon>Clostridia</taxon>
        <taxon>Lachnospirales</taxon>
        <taxon>Lachnospiraceae</taxon>
        <taxon>Eisenbergiella</taxon>
    </lineage>
</organism>
<dbReference type="InterPro" id="IPR023811">
    <property type="entry name" value="CHP04076"/>
</dbReference>
<name>A0A9D2I6S4_9FIRM</name>
<comment type="caution">
    <text evidence="1">The sequence shown here is derived from an EMBL/GenBank/DDBJ whole genome shotgun (WGS) entry which is preliminary data.</text>
</comment>
<proteinExistence type="predicted"/>
<reference evidence="1" key="1">
    <citation type="journal article" date="2021" name="PeerJ">
        <title>Extensive microbial diversity within the chicken gut microbiome revealed by metagenomics and culture.</title>
        <authorList>
            <person name="Gilroy R."/>
            <person name="Ravi A."/>
            <person name="Getino M."/>
            <person name="Pursley I."/>
            <person name="Horton D.L."/>
            <person name="Alikhan N.F."/>
            <person name="Baker D."/>
            <person name="Gharbi K."/>
            <person name="Hall N."/>
            <person name="Watson M."/>
            <person name="Adriaenssens E.M."/>
            <person name="Foster-Nyarko E."/>
            <person name="Jarju S."/>
            <person name="Secka A."/>
            <person name="Antonio M."/>
            <person name="Oren A."/>
            <person name="Chaudhuri R.R."/>
            <person name="La Ragione R."/>
            <person name="Hildebrand F."/>
            <person name="Pallen M.J."/>
        </authorList>
    </citation>
    <scope>NUCLEOTIDE SEQUENCE</scope>
    <source>
        <strain evidence="1">CHK179-7159</strain>
    </source>
</reference>
<evidence type="ECO:0000313" key="1">
    <source>
        <dbReference type="EMBL" id="HJA92768.1"/>
    </source>
</evidence>
<protein>
    <submittedName>
        <fullName evidence="1">TIGR04076 family protein</fullName>
    </submittedName>
</protein>
<accession>A0A9D2I6S4</accession>
<dbReference type="Proteomes" id="UP000886858">
    <property type="component" value="Unassembled WGS sequence"/>
</dbReference>